<feature type="domain" description="HTH cro/C1-type" evidence="1">
    <location>
        <begin position="15"/>
        <end position="69"/>
    </location>
</feature>
<sequence>MPDHDQRRGLLPALLKYWRGQRGLSQLDLAIAADVSSRHLSFLETGRATPSAEMVLRLATALDVPLRQVNTMLRSAGHPAAYEEGDSLPPLARTALDHLKRHSEPFPLVVVDRAYDVVDANTAAHRLLGTILPDDVGLTGLNLVRTTFDPGGAHPVIVNFDEVGRLLLWRLQREVLAEPGDPVLRGLLDDVLAMPTVHDDWRSVDLGVAADPAVVVHFRLGDLELRFVTLVTAFQAPQNVALDELRIEHWLPTDEATSDACHLLASS</sequence>
<name>A0ABU5KBH3_9ACTN</name>
<dbReference type="SUPFAM" id="SSF47413">
    <property type="entry name" value="lambda repressor-like DNA-binding domains"/>
    <property type="match status" value="1"/>
</dbReference>
<evidence type="ECO:0000313" key="3">
    <source>
        <dbReference type="Proteomes" id="UP001291999"/>
    </source>
</evidence>
<dbReference type="Gene3D" id="3.30.450.180">
    <property type="match status" value="1"/>
</dbReference>
<evidence type="ECO:0000259" key="1">
    <source>
        <dbReference type="PROSITE" id="PS50943"/>
    </source>
</evidence>
<organism evidence="2 3">
    <name type="scientific">Nocardioides renjunii</name>
    <dbReference type="NCBI Taxonomy" id="3095075"/>
    <lineage>
        <taxon>Bacteria</taxon>
        <taxon>Bacillati</taxon>
        <taxon>Actinomycetota</taxon>
        <taxon>Actinomycetes</taxon>
        <taxon>Propionibacteriales</taxon>
        <taxon>Nocardioidaceae</taxon>
        <taxon>Nocardioides</taxon>
    </lineage>
</organism>
<dbReference type="PANTHER" id="PTHR35010:SF4">
    <property type="entry name" value="BLL5781 PROTEIN"/>
    <property type="match status" value="1"/>
</dbReference>
<dbReference type="SMART" id="SM00530">
    <property type="entry name" value="HTH_XRE"/>
    <property type="match status" value="1"/>
</dbReference>
<dbReference type="Pfam" id="PF17765">
    <property type="entry name" value="MLTR_LBD"/>
    <property type="match status" value="1"/>
</dbReference>
<reference evidence="2 3" key="1">
    <citation type="submission" date="2023-11" db="EMBL/GenBank/DDBJ databases">
        <title>Novel species in genus Nocardioides.</title>
        <authorList>
            <person name="Zhou H."/>
        </authorList>
    </citation>
    <scope>NUCLEOTIDE SEQUENCE [LARGE SCALE GENOMIC DNA]</scope>
    <source>
        <strain evidence="2 3">S-58</strain>
    </source>
</reference>
<dbReference type="PROSITE" id="PS50943">
    <property type="entry name" value="HTH_CROC1"/>
    <property type="match status" value="1"/>
</dbReference>
<dbReference type="InterPro" id="IPR041413">
    <property type="entry name" value="MLTR_LBD"/>
</dbReference>
<dbReference type="Pfam" id="PF01381">
    <property type="entry name" value="HTH_3"/>
    <property type="match status" value="1"/>
</dbReference>
<dbReference type="PANTHER" id="PTHR35010">
    <property type="entry name" value="BLL4672 PROTEIN-RELATED"/>
    <property type="match status" value="1"/>
</dbReference>
<protein>
    <submittedName>
        <fullName evidence="2">Helix-turn-helix transcriptional regulator</fullName>
    </submittedName>
</protein>
<dbReference type="RefSeq" id="WP_322424312.1">
    <property type="nucleotide sequence ID" value="NZ_CP141058.1"/>
</dbReference>
<dbReference type="InterPro" id="IPR001387">
    <property type="entry name" value="Cro/C1-type_HTH"/>
</dbReference>
<dbReference type="InterPro" id="IPR010982">
    <property type="entry name" value="Lambda_DNA-bd_dom_sf"/>
</dbReference>
<proteinExistence type="predicted"/>
<gene>
    <name evidence="2" type="ORF">SFC79_10595</name>
</gene>
<comment type="caution">
    <text evidence="2">The sequence shown here is derived from an EMBL/GenBank/DDBJ whole genome shotgun (WGS) entry which is preliminary data.</text>
</comment>
<dbReference type="EMBL" id="JAXQPW010000002">
    <property type="protein sequence ID" value="MDZ5662213.1"/>
    <property type="molecule type" value="Genomic_DNA"/>
</dbReference>
<accession>A0ABU5KBH3</accession>
<keyword evidence="3" id="KW-1185">Reference proteome</keyword>
<evidence type="ECO:0000313" key="2">
    <source>
        <dbReference type="EMBL" id="MDZ5662213.1"/>
    </source>
</evidence>
<dbReference type="Proteomes" id="UP001291999">
    <property type="component" value="Unassembled WGS sequence"/>
</dbReference>
<dbReference type="CDD" id="cd00093">
    <property type="entry name" value="HTH_XRE"/>
    <property type="match status" value="1"/>
</dbReference>
<dbReference type="Gene3D" id="1.10.260.40">
    <property type="entry name" value="lambda repressor-like DNA-binding domains"/>
    <property type="match status" value="1"/>
</dbReference>